<dbReference type="EMBL" id="HBUE01244290">
    <property type="protein sequence ID" value="CAG6551205.1"/>
    <property type="molecule type" value="Transcribed_RNA"/>
</dbReference>
<sequence>MRCGDQVGGAFVTGRGYLGYLNGGPLFILLVEALNQIALKVAARRVPLVFLRLKLFHQLAGVQQGNYFKLLLRVPGLAPRHLPIFLTTVGQRRTRVCLDRLDDHGGNLPPGRTRGWILQDQLGDLHRGPLLAGRSGRVVVKHVRATFADYLNGTLPYRHILQRVYRKGSRITATLLRQRVTFRVSHLAIQYLRLQVIASSMAHLLRTNEC</sequence>
<dbReference type="AlphaFoldDB" id="A0A8D8L5G0"/>
<name>A0A8D8L5G0_CULPI</name>
<accession>A0A8D8L5G0</accession>
<reference evidence="1" key="1">
    <citation type="submission" date="2021-05" db="EMBL/GenBank/DDBJ databases">
        <authorList>
            <person name="Alioto T."/>
            <person name="Alioto T."/>
            <person name="Gomez Garrido J."/>
        </authorList>
    </citation>
    <scope>NUCLEOTIDE SEQUENCE</scope>
</reference>
<organism evidence="1">
    <name type="scientific">Culex pipiens</name>
    <name type="common">House mosquito</name>
    <dbReference type="NCBI Taxonomy" id="7175"/>
    <lineage>
        <taxon>Eukaryota</taxon>
        <taxon>Metazoa</taxon>
        <taxon>Ecdysozoa</taxon>
        <taxon>Arthropoda</taxon>
        <taxon>Hexapoda</taxon>
        <taxon>Insecta</taxon>
        <taxon>Pterygota</taxon>
        <taxon>Neoptera</taxon>
        <taxon>Endopterygota</taxon>
        <taxon>Diptera</taxon>
        <taxon>Nematocera</taxon>
        <taxon>Culicoidea</taxon>
        <taxon>Culicidae</taxon>
        <taxon>Culicinae</taxon>
        <taxon>Culicini</taxon>
        <taxon>Culex</taxon>
        <taxon>Culex</taxon>
    </lineage>
</organism>
<evidence type="ECO:0000313" key="1">
    <source>
        <dbReference type="EMBL" id="CAG6603499.1"/>
    </source>
</evidence>
<proteinExistence type="predicted"/>
<protein>
    <submittedName>
        <fullName evidence="1">(northern house mosquito) hypothetical protein</fullName>
    </submittedName>
</protein>
<dbReference type="EMBL" id="HBUE01351392">
    <property type="protein sequence ID" value="CAG6603499.1"/>
    <property type="molecule type" value="Transcribed_RNA"/>
</dbReference>